<reference evidence="20" key="1">
    <citation type="journal article" date="2023" name="Environ. Microbiol.">
        <title>The 2-methylpropene degradation pathway in Mycobacteriaceae family strains.</title>
        <authorList>
            <person name="Helbich S."/>
            <person name="Barrantes I."/>
            <person name="Dos Anjos Borges L.G."/>
            <person name="Pieper D.H."/>
            <person name="Vainshtein Y."/>
            <person name="Sohn K."/>
            <person name="Engesser K.H."/>
        </authorList>
    </citation>
    <scope>NUCLEOTIDE SEQUENCE</scope>
    <source>
        <strain evidence="20">IBE100</strain>
    </source>
</reference>
<dbReference type="RefSeq" id="WP_278219866.1">
    <property type="nucleotide sequence ID" value="NZ_JAKZMO010000003.1"/>
</dbReference>
<evidence type="ECO:0000256" key="9">
    <source>
        <dbReference type="ARBA" id="ARBA00022679"/>
    </source>
</evidence>
<comment type="subcellular location">
    <subcellularLocation>
        <location evidence="2 19">Cell membrane</location>
        <topology evidence="2 19">Multi-pass membrane protein</topology>
    </subcellularLocation>
</comment>
<accession>A0ABT6GKJ6</accession>
<keyword evidence="9 19" id="KW-0808">Transferase</keyword>
<evidence type="ECO:0000256" key="1">
    <source>
        <dbReference type="ARBA" id="ARBA00001946"/>
    </source>
</evidence>
<evidence type="ECO:0000256" key="18">
    <source>
        <dbReference type="ARBA" id="ARBA00049504"/>
    </source>
</evidence>
<feature type="transmembrane region" description="Helical" evidence="19">
    <location>
        <begin position="142"/>
        <end position="163"/>
    </location>
</feature>
<evidence type="ECO:0000256" key="15">
    <source>
        <dbReference type="ARBA" id="ARBA00032605"/>
    </source>
</evidence>
<evidence type="ECO:0000313" key="20">
    <source>
        <dbReference type="EMBL" id="MDG5481930.1"/>
    </source>
</evidence>
<organism evidence="20 21">
    <name type="scientific">Mycolicibacterium gadium</name>
    <name type="common">Mycobacterium gadium</name>
    <dbReference type="NCBI Taxonomy" id="1794"/>
    <lineage>
        <taxon>Bacteria</taxon>
        <taxon>Bacillati</taxon>
        <taxon>Actinomycetota</taxon>
        <taxon>Actinomycetes</taxon>
        <taxon>Mycobacteriales</taxon>
        <taxon>Mycobacteriaceae</taxon>
        <taxon>Mycolicibacterium</taxon>
    </lineage>
</organism>
<keyword evidence="11 19" id="KW-0460">Magnesium</keyword>
<feature type="transmembrane region" description="Helical" evidence="19">
    <location>
        <begin position="35"/>
        <end position="56"/>
    </location>
</feature>
<comment type="function">
    <text evidence="14 19">Joins adenosylcobinamide-GDP and alpha-ribazole to generate adenosylcobalamin (Ado-cobalamin). Also synthesizes adenosylcobalamin 5'-phosphate from adenosylcobinamide-GDP and alpha-ribazole 5'-phosphate.</text>
</comment>
<gene>
    <name evidence="19" type="primary">cobS</name>
    <name evidence="20" type="ORF">MNO81_03850</name>
</gene>
<evidence type="ECO:0000256" key="4">
    <source>
        <dbReference type="ARBA" id="ARBA00010561"/>
    </source>
</evidence>
<dbReference type="Pfam" id="PF02654">
    <property type="entry name" value="CobS"/>
    <property type="match status" value="1"/>
</dbReference>
<evidence type="ECO:0000256" key="8">
    <source>
        <dbReference type="ARBA" id="ARBA00022573"/>
    </source>
</evidence>
<keyword evidence="8 19" id="KW-0169">Cobalamin biosynthesis</keyword>
<comment type="cofactor">
    <cofactor evidence="1 19">
        <name>Mg(2+)</name>
        <dbReference type="ChEBI" id="CHEBI:18420"/>
    </cofactor>
</comment>
<evidence type="ECO:0000256" key="2">
    <source>
        <dbReference type="ARBA" id="ARBA00004651"/>
    </source>
</evidence>
<evidence type="ECO:0000256" key="11">
    <source>
        <dbReference type="ARBA" id="ARBA00022842"/>
    </source>
</evidence>
<keyword evidence="21" id="KW-1185">Reference proteome</keyword>
<protein>
    <recommendedName>
        <fullName evidence="6 19">Adenosylcobinamide-GDP ribazoletransferase</fullName>
        <ecNumber evidence="5 19">2.7.8.26</ecNumber>
    </recommendedName>
    <alternativeName>
        <fullName evidence="16 19">Cobalamin synthase</fullName>
    </alternativeName>
    <alternativeName>
        <fullName evidence="15 19">Cobalamin-5'-phosphate synthase</fullName>
    </alternativeName>
</protein>
<dbReference type="Proteomes" id="UP001154266">
    <property type="component" value="Unassembled WGS sequence"/>
</dbReference>
<dbReference type="InterPro" id="IPR003805">
    <property type="entry name" value="CobS"/>
</dbReference>
<evidence type="ECO:0000256" key="13">
    <source>
        <dbReference type="ARBA" id="ARBA00023136"/>
    </source>
</evidence>
<name>A0ABT6GKJ6_MYCGU</name>
<comment type="similarity">
    <text evidence="4 19">Belongs to the CobS family.</text>
</comment>
<evidence type="ECO:0000256" key="19">
    <source>
        <dbReference type="HAMAP-Rule" id="MF_00719"/>
    </source>
</evidence>
<evidence type="ECO:0000256" key="10">
    <source>
        <dbReference type="ARBA" id="ARBA00022692"/>
    </source>
</evidence>
<comment type="pathway">
    <text evidence="3 19">Cofactor biosynthesis; adenosylcobalamin biosynthesis; adenosylcobalamin from cob(II)yrinate a,c-diamide: step 7/7.</text>
</comment>
<dbReference type="PANTHER" id="PTHR34148">
    <property type="entry name" value="ADENOSYLCOBINAMIDE-GDP RIBAZOLETRANSFERASE"/>
    <property type="match status" value="1"/>
</dbReference>
<comment type="caution">
    <text evidence="20">The sequence shown here is derived from an EMBL/GenBank/DDBJ whole genome shotgun (WGS) entry which is preliminary data.</text>
</comment>
<dbReference type="EMBL" id="JAKZMO010000003">
    <property type="protein sequence ID" value="MDG5481930.1"/>
    <property type="molecule type" value="Genomic_DNA"/>
</dbReference>
<feature type="transmembrane region" description="Helical" evidence="19">
    <location>
        <begin position="183"/>
        <end position="204"/>
    </location>
</feature>
<sequence>MPLELLEGWRLAVGTLTVFPVRPPRRVDRHTARTAVLVAPTAAVLLGGTMGVVGFVGRALGLPALVSGFLAVGVLALGTRCLHLDGLSDTVDGLAASYDRARALEVMKSGTAGPAGVVALVIVIGVQATALSALMVTPAGAVLASLAVVVSRAALVICCARGVPSARPGGLGEVYAGSLPRTFATVVWLLAGLALAAVCEWAGLPLWRGVLAAALALAVVALLLRRVVTRIGGVTGDVFGAAIELALASLLVALA</sequence>
<evidence type="ECO:0000256" key="17">
    <source>
        <dbReference type="ARBA" id="ARBA00048623"/>
    </source>
</evidence>
<keyword evidence="10 19" id="KW-0812">Transmembrane</keyword>
<evidence type="ECO:0000256" key="6">
    <source>
        <dbReference type="ARBA" id="ARBA00015850"/>
    </source>
</evidence>
<evidence type="ECO:0000256" key="16">
    <source>
        <dbReference type="ARBA" id="ARBA00032853"/>
    </source>
</evidence>
<evidence type="ECO:0000313" key="21">
    <source>
        <dbReference type="Proteomes" id="UP001154266"/>
    </source>
</evidence>
<comment type="catalytic activity">
    <reaction evidence="17 19">
        <text>alpha-ribazole + adenosylcob(III)inamide-GDP = adenosylcob(III)alamin + GMP + H(+)</text>
        <dbReference type="Rhea" id="RHEA:16049"/>
        <dbReference type="ChEBI" id="CHEBI:10329"/>
        <dbReference type="ChEBI" id="CHEBI:15378"/>
        <dbReference type="ChEBI" id="CHEBI:18408"/>
        <dbReference type="ChEBI" id="CHEBI:58115"/>
        <dbReference type="ChEBI" id="CHEBI:60487"/>
        <dbReference type="EC" id="2.7.8.26"/>
    </reaction>
</comment>
<evidence type="ECO:0000256" key="5">
    <source>
        <dbReference type="ARBA" id="ARBA00013200"/>
    </source>
</evidence>
<proteinExistence type="inferred from homology"/>
<keyword evidence="13 19" id="KW-0472">Membrane</keyword>
<evidence type="ECO:0000256" key="12">
    <source>
        <dbReference type="ARBA" id="ARBA00022989"/>
    </source>
</evidence>
<keyword evidence="12 19" id="KW-1133">Transmembrane helix</keyword>
<feature type="transmembrane region" description="Helical" evidence="19">
    <location>
        <begin position="117"/>
        <end position="136"/>
    </location>
</feature>
<dbReference type="PANTHER" id="PTHR34148:SF1">
    <property type="entry name" value="ADENOSYLCOBINAMIDE-GDP RIBAZOLETRANSFERASE"/>
    <property type="match status" value="1"/>
</dbReference>
<keyword evidence="7 19" id="KW-1003">Cell membrane</keyword>
<evidence type="ECO:0000256" key="3">
    <source>
        <dbReference type="ARBA" id="ARBA00004663"/>
    </source>
</evidence>
<dbReference type="HAMAP" id="MF_00719">
    <property type="entry name" value="CobS"/>
    <property type="match status" value="1"/>
</dbReference>
<evidence type="ECO:0000256" key="14">
    <source>
        <dbReference type="ARBA" id="ARBA00025228"/>
    </source>
</evidence>
<dbReference type="EC" id="2.7.8.26" evidence="5 19"/>
<feature type="transmembrane region" description="Helical" evidence="19">
    <location>
        <begin position="62"/>
        <end position="82"/>
    </location>
</feature>
<feature type="transmembrane region" description="Helical" evidence="19">
    <location>
        <begin position="210"/>
        <end position="228"/>
    </location>
</feature>
<feature type="transmembrane region" description="Helical" evidence="19">
    <location>
        <begin position="235"/>
        <end position="254"/>
    </location>
</feature>
<comment type="catalytic activity">
    <reaction evidence="18 19">
        <text>alpha-ribazole 5'-phosphate + adenosylcob(III)inamide-GDP = adenosylcob(III)alamin 5'-phosphate + GMP + H(+)</text>
        <dbReference type="Rhea" id="RHEA:23560"/>
        <dbReference type="ChEBI" id="CHEBI:15378"/>
        <dbReference type="ChEBI" id="CHEBI:57918"/>
        <dbReference type="ChEBI" id="CHEBI:58115"/>
        <dbReference type="ChEBI" id="CHEBI:60487"/>
        <dbReference type="ChEBI" id="CHEBI:60493"/>
        <dbReference type="EC" id="2.7.8.26"/>
    </reaction>
</comment>
<evidence type="ECO:0000256" key="7">
    <source>
        <dbReference type="ARBA" id="ARBA00022475"/>
    </source>
</evidence>